<keyword evidence="3" id="KW-0068">Autocatalytic cleavage</keyword>
<dbReference type="EMBL" id="MAHX01000016">
    <property type="protein sequence ID" value="OPC63834.1"/>
    <property type="molecule type" value="Genomic_DNA"/>
</dbReference>
<evidence type="ECO:0000256" key="8">
    <source>
        <dbReference type="ARBA" id="ARBA00023270"/>
    </source>
</evidence>
<organism evidence="10 11">
    <name type="scientific">Elizabethkingia occulta</name>
    <dbReference type="NCBI Taxonomy" id="1867263"/>
    <lineage>
        <taxon>Bacteria</taxon>
        <taxon>Pseudomonadati</taxon>
        <taxon>Bacteroidota</taxon>
        <taxon>Flavobacteriia</taxon>
        <taxon>Flavobacteriales</taxon>
        <taxon>Weeksellaceae</taxon>
        <taxon>Elizabethkingia</taxon>
    </lineage>
</organism>
<dbReference type="Proteomes" id="UP000190813">
    <property type="component" value="Unassembled WGS sequence"/>
</dbReference>
<comment type="caution">
    <text evidence="10">The sequence shown here is derived from an EMBL/GenBank/DDBJ whole genome shotgun (WGS) entry which is preliminary data.</text>
</comment>
<evidence type="ECO:0000256" key="4">
    <source>
        <dbReference type="ARBA" id="ARBA00023066"/>
    </source>
</evidence>
<keyword evidence="2" id="KW-0210">Decarboxylase</keyword>
<gene>
    <name evidence="10" type="ORF">BAZ10_07075</name>
</gene>
<keyword evidence="8" id="KW-0704">Schiff base</keyword>
<dbReference type="PANTHER" id="PTHR33866:SF2">
    <property type="entry name" value="S-ADENOSYLMETHIONINE DECARBOXYLASE PROENZYME"/>
    <property type="match status" value="1"/>
</dbReference>
<keyword evidence="9" id="KW-0670">Pyruvate</keyword>
<keyword evidence="5" id="KW-0620">Polyamine biosynthesis</keyword>
<proteinExistence type="predicted"/>
<evidence type="ECO:0000256" key="6">
    <source>
        <dbReference type="ARBA" id="ARBA00023145"/>
    </source>
</evidence>
<evidence type="ECO:0000256" key="1">
    <source>
        <dbReference type="ARBA" id="ARBA00001928"/>
    </source>
</evidence>
<dbReference type="GO" id="GO:0008295">
    <property type="term" value="P:spermidine biosynthetic process"/>
    <property type="evidence" value="ECO:0007669"/>
    <property type="project" value="UniProtKB-KW"/>
</dbReference>
<accession>A0A1T3MH25</accession>
<evidence type="ECO:0000313" key="11">
    <source>
        <dbReference type="Proteomes" id="UP000190813"/>
    </source>
</evidence>
<keyword evidence="6" id="KW-0865">Zymogen</keyword>
<evidence type="ECO:0000256" key="9">
    <source>
        <dbReference type="ARBA" id="ARBA00023317"/>
    </source>
</evidence>
<keyword evidence="4" id="KW-0745">Spermidine biosynthesis</keyword>
<evidence type="ECO:0000256" key="2">
    <source>
        <dbReference type="ARBA" id="ARBA00022793"/>
    </source>
</evidence>
<dbReference type="InterPro" id="IPR016067">
    <property type="entry name" value="S-AdoMet_deCO2ase_core"/>
</dbReference>
<dbReference type="RefSeq" id="WP_078772408.1">
    <property type="nucleotide sequence ID" value="NZ_CBCSBR010000003.1"/>
</dbReference>
<dbReference type="AlphaFoldDB" id="A0A1T3MH25"/>
<keyword evidence="7" id="KW-0456">Lyase</keyword>
<reference evidence="10 11" key="1">
    <citation type="submission" date="2016-06" db="EMBL/GenBank/DDBJ databases">
        <title>Revisiting the taxonomy of the Elizabethkingia Genus based on Whole-Genome Sequencing, Optical Mapping, and MALDI-TOF.</title>
        <authorList>
            <person name="Nicholson A.C."/>
        </authorList>
    </citation>
    <scope>NUCLEOTIDE SEQUENCE [LARGE SCALE GENOMIC DNA]</scope>
    <source>
        <strain evidence="10 11">G4070</strain>
    </source>
</reference>
<evidence type="ECO:0000256" key="7">
    <source>
        <dbReference type="ARBA" id="ARBA00023239"/>
    </source>
</evidence>
<dbReference type="InterPro" id="IPR003826">
    <property type="entry name" value="AdoMetDC_fam_prok"/>
</dbReference>
<keyword evidence="11" id="KW-1185">Reference proteome</keyword>
<name>A0A1T3MH25_9FLAO</name>
<dbReference type="GO" id="GO:0004014">
    <property type="term" value="F:adenosylmethionine decarboxylase activity"/>
    <property type="evidence" value="ECO:0007669"/>
    <property type="project" value="InterPro"/>
</dbReference>
<protein>
    <submittedName>
        <fullName evidence="10">Adenosylmethionine decarboxylase</fullName>
    </submittedName>
</protein>
<evidence type="ECO:0000256" key="5">
    <source>
        <dbReference type="ARBA" id="ARBA00023115"/>
    </source>
</evidence>
<evidence type="ECO:0000313" key="10">
    <source>
        <dbReference type="EMBL" id="OPC63834.1"/>
    </source>
</evidence>
<comment type="cofactor">
    <cofactor evidence="1">
        <name>pyruvate</name>
        <dbReference type="ChEBI" id="CHEBI:15361"/>
    </cofactor>
</comment>
<evidence type="ECO:0000256" key="3">
    <source>
        <dbReference type="ARBA" id="ARBA00022813"/>
    </source>
</evidence>
<dbReference type="Pfam" id="PF02675">
    <property type="entry name" value="AdoMet_dc"/>
    <property type="match status" value="1"/>
</dbReference>
<dbReference type="Gene3D" id="3.60.90.10">
    <property type="entry name" value="S-adenosylmethionine decarboxylase"/>
    <property type="match status" value="1"/>
</dbReference>
<dbReference type="PANTHER" id="PTHR33866">
    <property type="entry name" value="S-ADENOSYLMETHIONINE DECARBOXYLASE PROENZYME"/>
    <property type="match status" value="1"/>
</dbReference>
<sequence length="119" mass="13653">MKSTLNKGLHILITLETPTDTKLYQCGEFISFAEKLLADNQTEVVGLSTHVFDNNSFTAAVVLKESHLCIHTWPEYSQLQFDLFLCNYKQDNQYKAENIAADIVAFFEGEIVQQDKIYR</sequence>
<dbReference type="SUPFAM" id="SSF56276">
    <property type="entry name" value="S-adenosylmethionine decarboxylase"/>
    <property type="match status" value="1"/>
</dbReference>
<dbReference type="GO" id="GO:0005829">
    <property type="term" value="C:cytosol"/>
    <property type="evidence" value="ECO:0007669"/>
    <property type="project" value="TreeGrafter"/>
</dbReference>